<dbReference type="SUPFAM" id="SSF51316">
    <property type="entry name" value="Mss4-like"/>
    <property type="match status" value="1"/>
</dbReference>
<feature type="domain" description="CENP-V/GFA" evidence="6">
    <location>
        <begin position="5"/>
        <end position="122"/>
    </location>
</feature>
<dbReference type="Pfam" id="PF04828">
    <property type="entry name" value="GFA"/>
    <property type="match status" value="1"/>
</dbReference>
<evidence type="ECO:0000256" key="1">
    <source>
        <dbReference type="ARBA" id="ARBA00005495"/>
    </source>
</evidence>
<dbReference type="GO" id="GO:0016846">
    <property type="term" value="F:carbon-sulfur lyase activity"/>
    <property type="evidence" value="ECO:0007669"/>
    <property type="project" value="InterPro"/>
</dbReference>
<dbReference type="Proteomes" id="UP000278398">
    <property type="component" value="Unassembled WGS sequence"/>
</dbReference>
<evidence type="ECO:0000256" key="3">
    <source>
        <dbReference type="ARBA" id="ARBA00022833"/>
    </source>
</evidence>
<dbReference type="InterPro" id="IPR006913">
    <property type="entry name" value="CENP-V/GFA"/>
</dbReference>
<evidence type="ECO:0000313" key="7">
    <source>
        <dbReference type="EMBL" id="RST85947.1"/>
    </source>
</evidence>
<dbReference type="PROSITE" id="PS51891">
    <property type="entry name" value="CENP_V_GFA"/>
    <property type="match status" value="1"/>
</dbReference>
<evidence type="ECO:0000256" key="4">
    <source>
        <dbReference type="ARBA" id="ARBA00023239"/>
    </source>
</evidence>
<accession>A0A429YX91</accession>
<dbReference type="AlphaFoldDB" id="A0A429YX91"/>
<dbReference type="InterPro" id="IPR011057">
    <property type="entry name" value="Mss4-like_sf"/>
</dbReference>
<dbReference type="GO" id="GO:0046872">
    <property type="term" value="F:metal ion binding"/>
    <property type="evidence" value="ECO:0007669"/>
    <property type="project" value="UniProtKB-KW"/>
</dbReference>
<comment type="similarity">
    <text evidence="1">Belongs to the Gfa family.</text>
</comment>
<protein>
    <submittedName>
        <fullName evidence="7">GFA family protein</fullName>
    </submittedName>
</protein>
<evidence type="ECO:0000256" key="2">
    <source>
        <dbReference type="ARBA" id="ARBA00022723"/>
    </source>
</evidence>
<keyword evidence="4" id="KW-0456">Lyase</keyword>
<feature type="region of interest" description="Disordered" evidence="5">
    <location>
        <begin position="140"/>
        <end position="160"/>
    </location>
</feature>
<keyword evidence="2" id="KW-0479">Metal-binding</keyword>
<evidence type="ECO:0000259" key="6">
    <source>
        <dbReference type="PROSITE" id="PS51891"/>
    </source>
</evidence>
<dbReference type="OrthoDB" id="9807246at2"/>
<keyword evidence="8" id="KW-1185">Reference proteome</keyword>
<dbReference type="PANTHER" id="PTHR33337:SF40">
    <property type="entry name" value="CENP-V_GFA DOMAIN-CONTAINING PROTEIN-RELATED"/>
    <property type="match status" value="1"/>
</dbReference>
<dbReference type="EMBL" id="RWKW01000045">
    <property type="protein sequence ID" value="RST85947.1"/>
    <property type="molecule type" value="Genomic_DNA"/>
</dbReference>
<dbReference type="PANTHER" id="PTHR33337">
    <property type="entry name" value="GFA DOMAIN-CONTAINING PROTEIN"/>
    <property type="match status" value="1"/>
</dbReference>
<evidence type="ECO:0000256" key="5">
    <source>
        <dbReference type="SAM" id="MobiDB-lite"/>
    </source>
</evidence>
<reference evidence="7 8" key="1">
    <citation type="submission" date="2018-12" db="EMBL/GenBank/DDBJ databases">
        <title>Mesorhizobium carbonis sp. nov., isolated from coal mine water.</title>
        <authorList>
            <person name="Xin W."/>
            <person name="Xu Z."/>
            <person name="Xiang F."/>
            <person name="Zhang J."/>
            <person name="Xi L."/>
            <person name="Liu J."/>
        </authorList>
    </citation>
    <scope>NUCLEOTIDE SEQUENCE [LARGE SCALE GENOMIC DNA]</scope>
    <source>
        <strain evidence="7 8">B2.3</strain>
    </source>
</reference>
<organism evidence="7 8">
    <name type="scientific">Aquibium carbonis</name>
    <dbReference type="NCBI Taxonomy" id="2495581"/>
    <lineage>
        <taxon>Bacteria</taxon>
        <taxon>Pseudomonadati</taxon>
        <taxon>Pseudomonadota</taxon>
        <taxon>Alphaproteobacteria</taxon>
        <taxon>Hyphomicrobiales</taxon>
        <taxon>Phyllobacteriaceae</taxon>
        <taxon>Aquibium</taxon>
    </lineage>
</organism>
<name>A0A429YX91_9HYPH</name>
<comment type="caution">
    <text evidence="7">The sequence shown here is derived from an EMBL/GenBank/DDBJ whole genome shotgun (WGS) entry which is preliminary data.</text>
</comment>
<sequence>MSGAITGGCQCGAVRFRAEGLGRASICHCRMCQKAFGGFYGPLVTAHGLAWTRGRPARFASSNLVSRGFCAACGTPLTYEYEGGTELAIGALDDPERAAPVIQVNPADRLSFFDRLHALPWRQPGESAAADAFMAAVENRQHPDHDTDDWPPAGQGGGAA</sequence>
<dbReference type="RefSeq" id="WP_126700390.1">
    <property type="nucleotide sequence ID" value="NZ_RWKW01000045.1"/>
</dbReference>
<dbReference type="Gene3D" id="3.90.1590.10">
    <property type="entry name" value="glutathione-dependent formaldehyde- activating enzyme (gfa)"/>
    <property type="match status" value="1"/>
</dbReference>
<evidence type="ECO:0000313" key="8">
    <source>
        <dbReference type="Proteomes" id="UP000278398"/>
    </source>
</evidence>
<proteinExistence type="inferred from homology"/>
<gene>
    <name evidence="7" type="ORF">EJC49_13135</name>
</gene>
<keyword evidence="3" id="KW-0862">Zinc</keyword>